<evidence type="ECO:0000256" key="1">
    <source>
        <dbReference type="SAM" id="SignalP"/>
    </source>
</evidence>
<keyword evidence="1" id="KW-0732">Signal</keyword>
<sequence length="205" mass="22779">MLMKKILITVSLFLVASLSSALRAGRPTVPFPIPNSMTYPSNQESDSQIARELFPENSFSEITSGNKDAIDTFEQLKKSGIPFLRKESVTDPDSSGIQGYYWDLKNTDDKLQYGGIARAEQDRYVSVVAVQASRVSDEEITDVYNAQNNAKHAASGKFNPGYLIYFGTFIGEEDGKTYYLYGRYVNTLAPIDPLDANGNYPTENI</sequence>
<evidence type="ECO:0000313" key="3">
    <source>
        <dbReference type="Proteomes" id="UP000254834"/>
    </source>
</evidence>
<keyword evidence="3" id="KW-1185">Reference proteome</keyword>
<proteinExistence type="predicted"/>
<feature type="signal peptide" evidence="1">
    <location>
        <begin position="1"/>
        <end position="24"/>
    </location>
</feature>
<reference evidence="2 3" key="1">
    <citation type="submission" date="2017-12" db="EMBL/GenBank/DDBJ databases">
        <title>Chromulinavorax destructans is a abundant pathogen of dominant heterotrophic picoflagllates.</title>
        <authorList>
            <person name="Deeg C.M."/>
            <person name="Zimmer M."/>
            <person name="Suttle C.A."/>
        </authorList>
    </citation>
    <scope>NUCLEOTIDE SEQUENCE [LARGE SCALE GENOMIC DNA]</scope>
    <source>
        <strain evidence="2 3">SeV1</strain>
    </source>
</reference>
<dbReference type="KEGG" id="cdes:C0J27_05405"/>
<organism evidence="2 3">
    <name type="scientific">Candidatus Chromulinivorax destructor</name>
    <dbReference type="NCBI Taxonomy" id="2066483"/>
    <lineage>
        <taxon>Bacteria</taxon>
        <taxon>Candidatus Babelota</taxon>
        <taxon>Candidatus Babeliae</taxon>
        <taxon>Candidatus Babeliales</taxon>
        <taxon>Candidatus Chromulinivoraceae</taxon>
        <taxon>Candidatus Chromulinivorax</taxon>
    </lineage>
</organism>
<protein>
    <submittedName>
        <fullName evidence="2">Uncharacterized protein</fullName>
    </submittedName>
</protein>
<dbReference type="AlphaFoldDB" id="A0A345ZCX1"/>
<name>A0A345ZCX1_9BACT</name>
<feature type="chain" id="PRO_5017021565" evidence="1">
    <location>
        <begin position="25"/>
        <end position="205"/>
    </location>
</feature>
<gene>
    <name evidence="2" type="ORF">C0J27_05405</name>
</gene>
<evidence type="ECO:0000313" key="2">
    <source>
        <dbReference type="EMBL" id="AXK61138.1"/>
    </source>
</evidence>
<dbReference type="EMBL" id="CP025544">
    <property type="protein sequence ID" value="AXK61138.1"/>
    <property type="molecule type" value="Genomic_DNA"/>
</dbReference>
<dbReference type="Proteomes" id="UP000254834">
    <property type="component" value="Chromosome"/>
</dbReference>
<accession>A0A345ZCX1</accession>